<feature type="transmembrane region" description="Helical" evidence="5">
    <location>
        <begin position="213"/>
        <end position="237"/>
    </location>
</feature>
<dbReference type="Proteomes" id="UP001519460">
    <property type="component" value="Unassembled WGS sequence"/>
</dbReference>
<evidence type="ECO:0000313" key="8">
    <source>
        <dbReference type="Proteomes" id="UP001519460"/>
    </source>
</evidence>
<evidence type="ECO:0000259" key="6">
    <source>
        <dbReference type="Pfam" id="PF00916"/>
    </source>
</evidence>
<dbReference type="PROSITE" id="PS01130">
    <property type="entry name" value="SLC26A"/>
    <property type="match status" value="1"/>
</dbReference>
<keyword evidence="3 5" id="KW-1133">Transmembrane helix</keyword>
<accession>A0ABD0KSB6</accession>
<feature type="transmembrane region" description="Helical" evidence="5">
    <location>
        <begin position="116"/>
        <end position="139"/>
    </location>
</feature>
<comment type="caution">
    <text evidence="7">The sequence shown here is derived from an EMBL/GenBank/DDBJ whole genome shotgun (WGS) entry which is preliminary data.</text>
</comment>
<dbReference type="InterPro" id="IPR011547">
    <property type="entry name" value="SLC26A/SulP_dom"/>
</dbReference>
<proteinExistence type="predicted"/>
<protein>
    <recommendedName>
        <fullName evidence="6">SLC26A/SulP transporter domain-containing protein</fullName>
    </recommendedName>
</protein>
<dbReference type="PANTHER" id="PTHR11814">
    <property type="entry name" value="SULFATE TRANSPORTER"/>
    <property type="match status" value="1"/>
</dbReference>
<gene>
    <name evidence="7" type="ORF">BaRGS_00018712</name>
</gene>
<feature type="domain" description="SLC26A/SulP transporter" evidence="6">
    <location>
        <begin position="96"/>
        <end position="340"/>
    </location>
</feature>
<sequence length="351" mass="39282">MPDDPATEEPEFRISLFELANTDEKAKQVIKSRLRRKKARVKMNRNSVLKRSLQKMKETFSCCTCSAGCARTYLRRLFPFTNILLGYSALYDLPCDLIAGLTVGIMHIPQGMAYALLARLPPVYGLYTSFYPVLLYFFFGTSRHISVGTFAVVSLMVGAVVDEGHVAWERQQTQKGMDFFQGQNLTSSLPTINETGSWLTNTKARSELESIKVAYAMSVTFAVGVLQIFLGLVRLGFLTTFLSDPLISGFTTGAAVHVLSSQLHSIFGVPVGQYSGSFKLIYGYRDFLVNLNQVNYVTMTASFSAMVVLVLIRDGINNNKKNCPRMRVPIPIELFVVSVHVADTLYHHYFR</sequence>
<name>A0ABD0KSB6_9CAEN</name>
<organism evidence="7 8">
    <name type="scientific">Batillaria attramentaria</name>
    <dbReference type="NCBI Taxonomy" id="370345"/>
    <lineage>
        <taxon>Eukaryota</taxon>
        <taxon>Metazoa</taxon>
        <taxon>Spiralia</taxon>
        <taxon>Lophotrochozoa</taxon>
        <taxon>Mollusca</taxon>
        <taxon>Gastropoda</taxon>
        <taxon>Caenogastropoda</taxon>
        <taxon>Sorbeoconcha</taxon>
        <taxon>Cerithioidea</taxon>
        <taxon>Batillariidae</taxon>
        <taxon>Batillaria</taxon>
    </lineage>
</organism>
<dbReference type="AlphaFoldDB" id="A0ABD0KSB6"/>
<evidence type="ECO:0000256" key="4">
    <source>
        <dbReference type="ARBA" id="ARBA00023136"/>
    </source>
</evidence>
<dbReference type="GO" id="GO:0016020">
    <property type="term" value="C:membrane"/>
    <property type="evidence" value="ECO:0007669"/>
    <property type="project" value="UniProtKB-SubCell"/>
</dbReference>
<dbReference type="InterPro" id="IPR018045">
    <property type="entry name" value="S04_transporter_CS"/>
</dbReference>
<evidence type="ECO:0000256" key="1">
    <source>
        <dbReference type="ARBA" id="ARBA00004141"/>
    </source>
</evidence>
<keyword evidence="2 5" id="KW-0812">Transmembrane</keyword>
<keyword evidence="4 5" id="KW-0472">Membrane</keyword>
<dbReference type="Pfam" id="PF00916">
    <property type="entry name" value="Sulfate_transp"/>
    <property type="match status" value="1"/>
</dbReference>
<dbReference type="EMBL" id="JACVVK020000131">
    <property type="protein sequence ID" value="KAK7490012.1"/>
    <property type="molecule type" value="Genomic_DNA"/>
</dbReference>
<keyword evidence="8" id="KW-1185">Reference proteome</keyword>
<reference evidence="7 8" key="1">
    <citation type="journal article" date="2023" name="Sci. Data">
        <title>Genome assembly of the Korean intertidal mud-creeper Batillaria attramentaria.</title>
        <authorList>
            <person name="Patra A.K."/>
            <person name="Ho P.T."/>
            <person name="Jun S."/>
            <person name="Lee S.J."/>
            <person name="Kim Y."/>
            <person name="Won Y.J."/>
        </authorList>
    </citation>
    <scope>NUCLEOTIDE SEQUENCE [LARGE SCALE GENOMIC DNA]</scope>
    <source>
        <strain evidence="7">Wonlab-2016</strain>
    </source>
</reference>
<evidence type="ECO:0000256" key="3">
    <source>
        <dbReference type="ARBA" id="ARBA00022989"/>
    </source>
</evidence>
<dbReference type="InterPro" id="IPR001902">
    <property type="entry name" value="SLC26A/SulP_fam"/>
</dbReference>
<evidence type="ECO:0000256" key="5">
    <source>
        <dbReference type="SAM" id="Phobius"/>
    </source>
</evidence>
<evidence type="ECO:0000256" key="2">
    <source>
        <dbReference type="ARBA" id="ARBA00022692"/>
    </source>
</evidence>
<evidence type="ECO:0000313" key="7">
    <source>
        <dbReference type="EMBL" id="KAK7490012.1"/>
    </source>
</evidence>
<comment type="subcellular location">
    <subcellularLocation>
        <location evidence="1">Membrane</location>
        <topology evidence="1">Multi-pass membrane protein</topology>
    </subcellularLocation>
</comment>
<feature type="transmembrane region" description="Helical" evidence="5">
    <location>
        <begin position="294"/>
        <end position="312"/>
    </location>
</feature>